<dbReference type="InterPro" id="IPR043502">
    <property type="entry name" value="DNA/RNA_pol_sf"/>
</dbReference>
<dbReference type="Proteomes" id="UP000233837">
    <property type="component" value="Unassembled WGS sequence"/>
</dbReference>
<dbReference type="Pfam" id="PF00078">
    <property type="entry name" value="RVT_1"/>
    <property type="match status" value="1"/>
</dbReference>
<reference evidence="2 3" key="2">
    <citation type="journal article" date="2017" name="Nature">
        <title>The Apostasia genome and the evolution of orchids.</title>
        <authorList>
            <person name="Zhang G.Q."/>
            <person name="Liu K.W."/>
            <person name="Li Z."/>
            <person name="Lohaus R."/>
            <person name="Hsiao Y.Y."/>
            <person name="Niu S.C."/>
            <person name="Wang J.Y."/>
            <person name="Lin Y.C."/>
            <person name="Xu Q."/>
            <person name="Chen L.J."/>
            <person name="Yoshida K."/>
            <person name="Fujiwara S."/>
            <person name="Wang Z.W."/>
            <person name="Zhang Y.Q."/>
            <person name="Mitsuda N."/>
            <person name="Wang M."/>
            <person name="Liu G.H."/>
            <person name="Pecoraro L."/>
            <person name="Huang H.X."/>
            <person name="Xiao X.J."/>
            <person name="Lin M."/>
            <person name="Wu X.Y."/>
            <person name="Wu W.L."/>
            <person name="Chen Y.Y."/>
            <person name="Chang S.B."/>
            <person name="Sakamoto S."/>
            <person name="Ohme-Takagi M."/>
            <person name="Yagi M."/>
            <person name="Zeng S.J."/>
            <person name="Shen C.Y."/>
            <person name="Yeh C.M."/>
            <person name="Luo Y.B."/>
            <person name="Tsai W.C."/>
            <person name="Van de Peer Y."/>
            <person name="Liu Z.J."/>
        </authorList>
    </citation>
    <scope>NUCLEOTIDE SEQUENCE [LARGE SCALE GENOMIC DNA]</scope>
    <source>
        <tissue evidence="2">The whole plant</tissue>
    </source>
</reference>
<dbReference type="PANTHER" id="PTHR46890:SF48">
    <property type="entry name" value="RNA-DIRECTED DNA POLYMERASE"/>
    <property type="match status" value="1"/>
</dbReference>
<dbReference type="PANTHER" id="PTHR46890">
    <property type="entry name" value="NON-LTR RETROLELEMENT REVERSE TRANSCRIPTASE-LIKE PROTEIN-RELATED"/>
    <property type="match status" value="1"/>
</dbReference>
<dbReference type="AlphaFoldDB" id="A0A2I0WRX7"/>
<accession>A0A2I0WRX7</accession>
<dbReference type="SUPFAM" id="SSF56672">
    <property type="entry name" value="DNA/RNA polymerases"/>
    <property type="match status" value="1"/>
</dbReference>
<dbReference type="EMBL" id="KZ502454">
    <property type="protein sequence ID" value="PKU78425.1"/>
    <property type="molecule type" value="Genomic_DNA"/>
</dbReference>
<feature type="domain" description="Reverse transcriptase" evidence="1">
    <location>
        <begin position="51"/>
        <end position="325"/>
    </location>
</feature>
<dbReference type="CDD" id="cd01650">
    <property type="entry name" value="RT_nLTR_like"/>
    <property type="match status" value="1"/>
</dbReference>
<gene>
    <name evidence="2" type="ORF">MA16_Dca019357</name>
</gene>
<name>A0A2I0WRX7_9ASPA</name>
<protein>
    <submittedName>
        <fullName evidence="2">Integrator complex subunit 11</fullName>
    </submittedName>
</protein>
<dbReference type="InterPro" id="IPR052343">
    <property type="entry name" value="Retrotransposon-Effector_Assoc"/>
</dbReference>
<evidence type="ECO:0000313" key="3">
    <source>
        <dbReference type="Proteomes" id="UP000233837"/>
    </source>
</evidence>
<sequence>MLCQVPMETKIFNVLRDMNGDATAGSDGFTTKFFQNSWDIVKDDVILAVQDFFKGNSYPKFFSSSNIVLISKIEGAKRWTEFRPISLCTFFNKLNSKIIASRLASILHKIISLNQTGFVKGRSISDNVLLAQELVNDINTKVSGGNIIFKLDITKAYDNLDWNFLFKVLSLFGFSQDFILLVKNSVDNCFFSVIINGRNHDFFKYFKGLRQGDTISPALFIIAMGYLSRGVNDLFAKNINLNFRSVRGFPISHLSFADDFILFANGFIKNIKLLMKLLSKFHKCSGLKVSKDKSNFFVGNSINQNRILAIQRVCGFQFKNLPIKY</sequence>
<dbReference type="PROSITE" id="PS50878">
    <property type="entry name" value="RT_POL"/>
    <property type="match status" value="1"/>
</dbReference>
<dbReference type="InterPro" id="IPR000477">
    <property type="entry name" value="RT_dom"/>
</dbReference>
<proteinExistence type="predicted"/>
<evidence type="ECO:0000313" key="2">
    <source>
        <dbReference type="EMBL" id="PKU78425.1"/>
    </source>
</evidence>
<keyword evidence="3" id="KW-1185">Reference proteome</keyword>
<organism evidence="2 3">
    <name type="scientific">Dendrobium catenatum</name>
    <dbReference type="NCBI Taxonomy" id="906689"/>
    <lineage>
        <taxon>Eukaryota</taxon>
        <taxon>Viridiplantae</taxon>
        <taxon>Streptophyta</taxon>
        <taxon>Embryophyta</taxon>
        <taxon>Tracheophyta</taxon>
        <taxon>Spermatophyta</taxon>
        <taxon>Magnoliopsida</taxon>
        <taxon>Liliopsida</taxon>
        <taxon>Asparagales</taxon>
        <taxon>Orchidaceae</taxon>
        <taxon>Epidendroideae</taxon>
        <taxon>Malaxideae</taxon>
        <taxon>Dendrobiinae</taxon>
        <taxon>Dendrobium</taxon>
    </lineage>
</organism>
<evidence type="ECO:0000259" key="1">
    <source>
        <dbReference type="PROSITE" id="PS50878"/>
    </source>
</evidence>
<reference evidence="2 3" key="1">
    <citation type="journal article" date="2016" name="Sci. Rep.">
        <title>The Dendrobium catenatum Lindl. genome sequence provides insights into polysaccharide synthase, floral development and adaptive evolution.</title>
        <authorList>
            <person name="Zhang G.Q."/>
            <person name="Xu Q."/>
            <person name="Bian C."/>
            <person name="Tsai W.C."/>
            <person name="Yeh C.M."/>
            <person name="Liu K.W."/>
            <person name="Yoshida K."/>
            <person name="Zhang L.S."/>
            <person name="Chang S.B."/>
            <person name="Chen F."/>
            <person name="Shi Y."/>
            <person name="Su Y.Y."/>
            <person name="Zhang Y.Q."/>
            <person name="Chen L.J."/>
            <person name="Yin Y."/>
            <person name="Lin M."/>
            <person name="Huang H."/>
            <person name="Deng H."/>
            <person name="Wang Z.W."/>
            <person name="Zhu S.L."/>
            <person name="Zhao X."/>
            <person name="Deng C."/>
            <person name="Niu S.C."/>
            <person name="Huang J."/>
            <person name="Wang M."/>
            <person name="Liu G.H."/>
            <person name="Yang H.J."/>
            <person name="Xiao X.J."/>
            <person name="Hsiao Y.Y."/>
            <person name="Wu W.L."/>
            <person name="Chen Y.Y."/>
            <person name="Mitsuda N."/>
            <person name="Ohme-Takagi M."/>
            <person name="Luo Y.B."/>
            <person name="Van de Peer Y."/>
            <person name="Liu Z.J."/>
        </authorList>
    </citation>
    <scope>NUCLEOTIDE SEQUENCE [LARGE SCALE GENOMIC DNA]</scope>
    <source>
        <tissue evidence="2">The whole plant</tissue>
    </source>
</reference>